<feature type="region of interest" description="Disordered" evidence="2">
    <location>
        <begin position="171"/>
        <end position="194"/>
    </location>
</feature>
<protein>
    <recommendedName>
        <fullName evidence="3">Chorein N-terminal domain-containing protein</fullName>
    </recommendedName>
</protein>
<evidence type="ECO:0000256" key="2">
    <source>
        <dbReference type="SAM" id="MobiDB-lite"/>
    </source>
</evidence>
<keyword evidence="1" id="KW-0813">Transport</keyword>
<dbReference type="EMBL" id="CYRY02000167">
    <property type="protein sequence ID" value="VCW48771.1"/>
    <property type="molecule type" value="Genomic_DNA"/>
</dbReference>
<evidence type="ECO:0000313" key="4">
    <source>
        <dbReference type="EMBL" id="VCW48771.1"/>
    </source>
</evidence>
<accession>A0A9X9LC12</accession>
<dbReference type="Pfam" id="PF12624">
    <property type="entry name" value="VPS13_N"/>
    <property type="match status" value="1"/>
</dbReference>
<sequence>MQWVLPKITIKLFAPDPENKGTELCMVSELEDLSASIDVQDVYTKVKCKIESFNIDHYRSRPGEGWQSGHFEGVFLQCKEKPVTTAKLLDGSHQQHGFLSLTYTKAVTKNVRHKLTSRNERRSFHKLSEGLTDGSPHFLHEILLSAQAFDIVLCFPLLNAIASIFQAKLPRTQKEKRKSPGQPMRSHTLTSRSL</sequence>
<proteinExistence type="predicted"/>
<dbReference type="Proteomes" id="UP000269945">
    <property type="component" value="Unassembled WGS sequence"/>
</dbReference>
<organism evidence="4 5">
    <name type="scientific">Gulo gulo</name>
    <name type="common">Wolverine</name>
    <name type="synonym">Gluton</name>
    <dbReference type="NCBI Taxonomy" id="48420"/>
    <lineage>
        <taxon>Eukaryota</taxon>
        <taxon>Metazoa</taxon>
        <taxon>Chordata</taxon>
        <taxon>Craniata</taxon>
        <taxon>Vertebrata</taxon>
        <taxon>Euteleostomi</taxon>
        <taxon>Mammalia</taxon>
        <taxon>Eutheria</taxon>
        <taxon>Laurasiatheria</taxon>
        <taxon>Carnivora</taxon>
        <taxon>Caniformia</taxon>
        <taxon>Musteloidea</taxon>
        <taxon>Mustelidae</taxon>
        <taxon>Guloninae</taxon>
        <taxon>Gulo</taxon>
    </lineage>
</organism>
<dbReference type="PANTHER" id="PTHR12517:SF0">
    <property type="entry name" value="INTERMEMBRANE LIPID TRANSFER PROTEIN VPS13B"/>
    <property type="match status" value="1"/>
</dbReference>
<evidence type="ECO:0000313" key="5">
    <source>
        <dbReference type="Proteomes" id="UP000269945"/>
    </source>
</evidence>
<dbReference type="AlphaFoldDB" id="A0A9X9LC12"/>
<comment type="caution">
    <text evidence="4">The sequence shown here is derived from an EMBL/GenBank/DDBJ whole genome shotgun (WGS) entry which is preliminary data.</text>
</comment>
<evidence type="ECO:0000256" key="1">
    <source>
        <dbReference type="ARBA" id="ARBA00022448"/>
    </source>
</evidence>
<reference evidence="4 5" key="1">
    <citation type="submission" date="2018-10" db="EMBL/GenBank/DDBJ databases">
        <authorList>
            <person name="Ekblom R."/>
            <person name="Jareborg N."/>
        </authorList>
    </citation>
    <scope>NUCLEOTIDE SEQUENCE [LARGE SCALE GENOMIC DNA]</scope>
    <source>
        <tissue evidence="4">Muscle</tissue>
    </source>
</reference>
<gene>
    <name evidence="4" type="ORF">BN2614_LOCUS2</name>
</gene>
<dbReference type="InterPro" id="IPR039782">
    <property type="entry name" value="VPS13B"/>
</dbReference>
<feature type="non-terminal residue" evidence="4">
    <location>
        <position position="1"/>
    </location>
</feature>
<dbReference type="PANTHER" id="PTHR12517">
    <property type="entry name" value="VACUOLAR PROTEIN SORTING-ASSOCIATED PROTEIN 13B"/>
    <property type="match status" value="1"/>
</dbReference>
<evidence type="ECO:0000259" key="3">
    <source>
        <dbReference type="Pfam" id="PF12624"/>
    </source>
</evidence>
<feature type="domain" description="Chorein N-terminal" evidence="3">
    <location>
        <begin position="1"/>
        <end position="193"/>
    </location>
</feature>
<feature type="compositionally biased region" description="Polar residues" evidence="2">
    <location>
        <begin position="185"/>
        <end position="194"/>
    </location>
</feature>
<dbReference type="InterPro" id="IPR026854">
    <property type="entry name" value="VPS13_N"/>
</dbReference>
<keyword evidence="5" id="KW-1185">Reference proteome</keyword>
<name>A0A9X9LC12_GULGU</name>